<evidence type="ECO:0000313" key="2">
    <source>
        <dbReference type="EMBL" id="CAI9621342.1"/>
    </source>
</evidence>
<dbReference type="EMBL" id="CATNWA010021098">
    <property type="protein sequence ID" value="CAI9621342.1"/>
    <property type="molecule type" value="Genomic_DNA"/>
</dbReference>
<gene>
    <name evidence="2" type="ORF">SPARVUS_LOCUS16133194</name>
</gene>
<comment type="caution">
    <text evidence="2">The sequence shown here is derived from an EMBL/GenBank/DDBJ whole genome shotgun (WGS) entry which is preliminary data.</text>
</comment>
<accession>A0ABN9HHT9</accession>
<organism evidence="2 3">
    <name type="scientific">Staurois parvus</name>
    <dbReference type="NCBI Taxonomy" id="386267"/>
    <lineage>
        <taxon>Eukaryota</taxon>
        <taxon>Metazoa</taxon>
        <taxon>Chordata</taxon>
        <taxon>Craniata</taxon>
        <taxon>Vertebrata</taxon>
        <taxon>Euteleostomi</taxon>
        <taxon>Amphibia</taxon>
        <taxon>Batrachia</taxon>
        <taxon>Anura</taxon>
        <taxon>Neobatrachia</taxon>
        <taxon>Ranoidea</taxon>
        <taxon>Ranidae</taxon>
        <taxon>Staurois</taxon>
    </lineage>
</organism>
<sequence>WGPRTIRDHGAPVSSPTPKKAYEKANESFVSGGLTPYSGLKRSIMSSSFE</sequence>
<name>A0ABN9HHT9_9NEOB</name>
<proteinExistence type="predicted"/>
<dbReference type="Proteomes" id="UP001162483">
    <property type="component" value="Unassembled WGS sequence"/>
</dbReference>
<feature type="compositionally biased region" description="Basic and acidic residues" evidence="1">
    <location>
        <begin position="1"/>
        <end position="10"/>
    </location>
</feature>
<reference evidence="2" key="1">
    <citation type="submission" date="2023-05" db="EMBL/GenBank/DDBJ databases">
        <authorList>
            <person name="Stuckert A."/>
        </authorList>
    </citation>
    <scope>NUCLEOTIDE SEQUENCE</scope>
</reference>
<keyword evidence="3" id="KW-1185">Reference proteome</keyword>
<feature type="non-terminal residue" evidence="2">
    <location>
        <position position="1"/>
    </location>
</feature>
<evidence type="ECO:0000313" key="3">
    <source>
        <dbReference type="Proteomes" id="UP001162483"/>
    </source>
</evidence>
<protein>
    <submittedName>
        <fullName evidence="2">Uncharacterized protein</fullName>
    </submittedName>
</protein>
<evidence type="ECO:0000256" key="1">
    <source>
        <dbReference type="SAM" id="MobiDB-lite"/>
    </source>
</evidence>
<feature type="region of interest" description="Disordered" evidence="1">
    <location>
        <begin position="1"/>
        <end position="20"/>
    </location>
</feature>